<organism evidence="1 2">
    <name type="scientific">Paspalum notatum var. saurae</name>
    <dbReference type="NCBI Taxonomy" id="547442"/>
    <lineage>
        <taxon>Eukaryota</taxon>
        <taxon>Viridiplantae</taxon>
        <taxon>Streptophyta</taxon>
        <taxon>Embryophyta</taxon>
        <taxon>Tracheophyta</taxon>
        <taxon>Spermatophyta</taxon>
        <taxon>Magnoliopsida</taxon>
        <taxon>Liliopsida</taxon>
        <taxon>Poales</taxon>
        <taxon>Poaceae</taxon>
        <taxon>PACMAD clade</taxon>
        <taxon>Panicoideae</taxon>
        <taxon>Andropogonodae</taxon>
        <taxon>Paspaleae</taxon>
        <taxon>Paspalinae</taxon>
        <taxon>Paspalum</taxon>
    </lineage>
</organism>
<accession>A0AAQ3WMY0</accession>
<sequence length="133" mass="14813">MWHPGACAIRNGVMPSSRRIRTTCRLLRLRARPRPAVASSFSRRRLAGSLHVRRCRDLSETVLKKGTPQELLGIRRFNQGCGTSQRPCALSFTSEVCTLSKNSRFKCNPCSGDDPKLTKTAKSSVEEIRVILG</sequence>
<keyword evidence="2" id="KW-1185">Reference proteome</keyword>
<dbReference type="EMBL" id="CP144748">
    <property type="protein sequence ID" value="WVZ67468.1"/>
    <property type="molecule type" value="Genomic_DNA"/>
</dbReference>
<protein>
    <submittedName>
        <fullName evidence="1">Uncharacterized protein</fullName>
    </submittedName>
</protein>
<proteinExistence type="predicted"/>
<gene>
    <name evidence="1" type="ORF">U9M48_016539</name>
</gene>
<dbReference type="AlphaFoldDB" id="A0AAQ3WMY0"/>
<dbReference type="Proteomes" id="UP001341281">
    <property type="component" value="Chromosome 04"/>
</dbReference>
<name>A0AAQ3WMY0_PASNO</name>
<evidence type="ECO:0000313" key="1">
    <source>
        <dbReference type="EMBL" id="WVZ67468.1"/>
    </source>
</evidence>
<reference evidence="1 2" key="1">
    <citation type="submission" date="2024-02" db="EMBL/GenBank/DDBJ databases">
        <title>High-quality chromosome-scale genome assembly of Pensacola bahiagrass (Paspalum notatum Flugge var. saurae).</title>
        <authorList>
            <person name="Vega J.M."/>
            <person name="Podio M."/>
            <person name="Orjuela J."/>
            <person name="Siena L.A."/>
            <person name="Pessino S.C."/>
            <person name="Combes M.C."/>
            <person name="Mariac C."/>
            <person name="Albertini E."/>
            <person name="Pupilli F."/>
            <person name="Ortiz J.P.A."/>
            <person name="Leblanc O."/>
        </authorList>
    </citation>
    <scope>NUCLEOTIDE SEQUENCE [LARGE SCALE GENOMIC DNA]</scope>
    <source>
        <strain evidence="1">R1</strain>
        <tissue evidence="1">Leaf</tissue>
    </source>
</reference>
<evidence type="ECO:0000313" key="2">
    <source>
        <dbReference type="Proteomes" id="UP001341281"/>
    </source>
</evidence>